<dbReference type="EMBL" id="CM001224">
    <property type="protein sequence ID" value="AET03761.1"/>
    <property type="molecule type" value="Genomic_DNA"/>
</dbReference>
<accession>G7LC11</accession>
<dbReference type="AlphaFoldDB" id="G7LC11"/>
<sequence>MPLIVTLTRYSLVKGERIVRYVIITRLRDFFNKEVLSFYIQAPYNRRRYSLSRNYLQPMYNLDNHIFSRLYYDPCIDKNLWIHPPWLGGCNQSQAPNYHQAGIAQLGERQTEDLKVACSIHSKFYHSVGYLYVMLGQTYFAHESTKVMLKHINSSKT</sequence>
<dbReference type="Proteomes" id="UP000002051">
    <property type="component" value="Chromosome 8"/>
</dbReference>
<reference evidence="2" key="3">
    <citation type="submission" date="2015-04" db="UniProtKB">
        <authorList>
            <consortium name="EnsemblPlants"/>
        </authorList>
    </citation>
    <scope>IDENTIFICATION</scope>
    <source>
        <strain evidence="2">cv. Jemalong A17</strain>
    </source>
</reference>
<dbReference type="PaxDb" id="3880-AET03761"/>
<evidence type="ECO:0000313" key="2">
    <source>
        <dbReference type="EnsemblPlants" id="AET03761"/>
    </source>
</evidence>
<dbReference type="EnsemblPlants" id="AET03761">
    <property type="protein sequence ID" value="AET03761"/>
    <property type="gene ID" value="MTR_8g075380"/>
</dbReference>
<gene>
    <name evidence="1" type="ordered locus">MTR_8g075380</name>
</gene>
<organism evidence="1 3">
    <name type="scientific">Medicago truncatula</name>
    <name type="common">Barrel medic</name>
    <name type="synonym">Medicago tribuloides</name>
    <dbReference type="NCBI Taxonomy" id="3880"/>
    <lineage>
        <taxon>Eukaryota</taxon>
        <taxon>Viridiplantae</taxon>
        <taxon>Streptophyta</taxon>
        <taxon>Embryophyta</taxon>
        <taxon>Tracheophyta</taxon>
        <taxon>Spermatophyta</taxon>
        <taxon>Magnoliopsida</taxon>
        <taxon>eudicotyledons</taxon>
        <taxon>Gunneridae</taxon>
        <taxon>Pentapetalae</taxon>
        <taxon>rosids</taxon>
        <taxon>fabids</taxon>
        <taxon>Fabales</taxon>
        <taxon>Fabaceae</taxon>
        <taxon>Papilionoideae</taxon>
        <taxon>50 kb inversion clade</taxon>
        <taxon>NPAAA clade</taxon>
        <taxon>Hologalegina</taxon>
        <taxon>IRL clade</taxon>
        <taxon>Trifolieae</taxon>
        <taxon>Medicago</taxon>
    </lineage>
</organism>
<evidence type="ECO:0000313" key="3">
    <source>
        <dbReference type="Proteomes" id="UP000002051"/>
    </source>
</evidence>
<evidence type="ECO:0000313" key="1">
    <source>
        <dbReference type="EMBL" id="AET03761.1"/>
    </source>
</evidence>
<reference evidence="1 3" key="1">
    <citation type="journal article" date="2011" name="Nature">
        <title>The Medicago genome provides insight into the evolution of rhizobial symbioses.</title>
        <authorList>
            <person name="Young N.D."/>
            <person name="Debelle F."/>
            <person name="Oldroyd G.E."/>
            <person name="Geurts R."/>
            <person name="Cannon S.B."/>
            <person name="Udvardi M.K."/>
            <person name="Benedito V.A."/>
            <person name="Mayer K.F."/>
            <person name="Gouzy J."/>
            <person name="Schoof H."/>
            <person name="Van de Peer Y."/>
            <person name="Proost S."/>
            <person name="Cook D.R."/>
            <person name="Meyers B.C."/>
            <person name="Spannagl M."/>
            <person name="Cheung F."/>
            <person name="De Mita S."/>
            <person name="Krishnakumar V."/>
            <person name="Gundlach H."/>
            <person name="Zhou S."/>
            <person name="Mudge J."/>
            <person name="Bharti A.K."/>
            <person name="Murray J.D."/>
            <person name="Naoumkina M.A."/>
            <person name="Rosen B."/>
            <person name="Silverstein K.A."/>
            <person name="Tang H."/>
            <person name="Rombauts S."/>
            <person name="Zhao P.X."/>
            <person name="Zhou P."/>
            <person name="Barbe V."/>
            <person name="Bardou P."/>
            <person name="Bechner M."/>
            <person name="Bellec A."/>
            <person name="Berger A."/>
            <person name="Berges H."/>
            <person name="Bidwell S."/>
            <person name="Bisseling T."/>
            <person name="Choisne N."/>
            <person name="Couloux A."/>
            <person name="Denny R."/>
            <person name="Deshpande S."/>
            <person name="Dai X."/>
            <person name="Doyle J.J."/>
            <person name="Dudez A.M."/>
            <person name="Farmer A.D."/>
            <person name="Fouteau S."/>
            <person name="Franken C."/>
            <person name="Gibelin C."/>
            <person name="Gish J."/>
            <person name="Goldstein S."/>
            <person name="Gonzalez A.J."/>
            <person name="Green P.J."/>
            <person name="Hallab A."/>
            <person name="Hartog M."/>
            <person name="Hua A."/>
            <person name="Humphray S.J."/>
            <person name="Jeong D.H."/>
            <person name="Jing Y."/>
            <person name="Jocker A."/>
            <person name="Kenton S.M."/>
            <person name="Kim D.J."/>
            <person name="Klee K."/>
            <person name="Lai H."/>
            <person name="Lang C."/>
            <person name="Lin S."/>
            <person name="Macmil S.L."/>
            <person name="Magdelenat G."/>
            <person name="Matthews L."/>
            <person name="McCorrison J."/>
            <person name="Monaghan E.L."/>
            <person name="Mun J.H."/>
            <person name="Najar F.Z."/>
            <person name="Nicholson C."/>
            <person name="Noirot C."/>
            <person name="O'Bleness M."/>
            <person name="Paule C.R."/>
            <person name="Poulain J."/>
            <person name="Prion F."/>
            <person name="Qin B."/>
            <person name="Qu C."/>
            <person name="Retzel E.F."/>
            <person name="Riddle C."/>
            <person name="Sallet E."/>
            <person name="Samain S."/>
            <person name="Samson N."/>
            <person name="Sanders I."/>
            <person name="Saurat O."/>
            <person name="Scarpelli C."/>
            <person name="Schiex T."/>
            <person name="Segurens B."/>
            <person name="Severin A.J."/>
            <person name="Sherrier D.J."/>
            <person name="Shi R."/>
            <person name="Sims S."/>
            <person name="Singer S.R."/>
            <person name="Sinharoy S."/>
            <person name="Sterck L."/>
            <person name="Viollet A."/>
            <person name="Wang B.B."/>
            <person name="Wang K."/>
            <person name="Wang M."/>
            <person name="Wang X."/>
            <person name="Warfsmann J."/>
            <person name="Weissenbach J."/>
            <person name="White D.D."/>
            <person name="White J.D."/>
            <person name="Wiley G.B."/>
            <person name="Wincker P."/>
            <person name="Xing Y."/>
            <person name="Yang L."/>
            <person name="Yao Z."/>
            <person name="Ying F."/>
            <person name="Zhai J."/>
            <person name="Zhou L."/>
            <person name="Zuber A."/>
            <person name="Denarie J."/>
            <person name="Dixon R.A."/>
            <person name="May G.D."/>
            <person name="Schwartz D.C."/>
            <person name="Rogers J."/>
            <person name="Quetier F."/>
            <person name="Town C.D."/>
            <person name="Roe B.A."/>
        </authorList>
    </citation>
    <scope>NUCLEOTIDE SEQUENCE [LARGE SCALE GENOMIC DNA]</scope>
    <source>
        <strain evidence="1">A17</strain>
        <strain evidence="2 3">cv. Jemalong A17</strain>
    </source>
</reference>
<proteinExistence type="predicted"/>
<dbReference type="HOGENOM" id="CLU_1680571_0_0_1"/>
<name>G7LC11_MEDTR</name>
<keyword evidence="3" id="KW-1185">Reference proteome</keyword>
<protein>
    <submittedName>
        <fullName evidence="1 2">Uncharacterized protein</fullName>
    </submittedName>
</protein>
<reference evidence="1 3" key="2">
    <citation type="journal article" date="2014" name="BMC Genomics">
        <title>An improved genome release (version Mt4.0) for the model legume Medicago truncatula.</title>
        <authorList>
            <person name="Tang H."/>
            <person name="Krishnakumar V."/>
            <person name="Bidwell S."/>
            <person name="Rosen B."/>
            <person name="Chan A."/>
            <person name="Zhou S."/>
            <person name="Gentzbittel L."/>
            <person name="Childs K.L."/>
            <person name="Yandell M."/>
            <person name="Gundlach H."/>
            <person name="Mayer K.F."/>
            <person name="Schwartz D.C."/>
            <person name="Town C.D."/>
        </authorList>
    </citation>
    <scope>GENOME REANNOTATION</scope>
    <source>
        <strain evidence="2 3">cv. Jemalong A17</strain>
    </source>
</reference>